<dbReference type="PANTHER" id="PTHR46383">
    <property type="entry name" value="ASPARTATE AMINOTRANSFERASE"/>
    <property type="match status" value="1"/>
</dbReference>
<evidence type="ECO:0000256" key="4">
    <source>
        <dbReference type="ARBA" id="ARBA00022576"/>
    </source>
</evidence>
<dbReference type="InterPro" id="IPR004839">
    <property type="entry name" value="Aminotransferase_I/II_large"/>
</dbReference>
<protein>
    <recommendedName>
        <fullName evidence="7">Aminotransferase</fullName>
        <ecNumber evidence="7">2.6.1.-</ecNumber>
    </recommendedName>
</protein>
<dbReference type="GO" id="GO:0006520">
    <property type="term" value="P:amino acid metabolic process"/>
    <property type="evidence" value="ECO:0007669"/>
    <property type="project" value="InterPro"/>
</dbReference>
<accession>A0A2A2HE09</accession>
<dbReference type="Proteomes" id="UP000217528">
    <property type="component" value="Unassembled WGS sequence"/>
</dbReference>
<gene>
    <name evidence="9" type="ORF">ASJ82_02875</name>
    <name evidence="10" type="ORF">MSCUN_14120</name>
</gene>
<dbReference type="GO" id="GO:0008483">
    <property type="term" value="F:transaminase activity"/>
    <property type="evidence" value="ECO:0007669"/>
    <property type="project" value="UniProtKB-KW"/>
</dbReference>
<dbReference type="InterPro" id="IPR015424">
    <property type="entry name" value="PyrdxlP-dep_Trfase"/>
</dbReference>
<dbReference type="AlphaFoldDB" id="A0A2A2HE09"/>
<evidence type="ECO:0000256" key="5">
    <source>
        <dbReference type="ARBA" id="ARBA00022679"/>
    </source>
</evidence>
<dbReference type="Pfam" id="PF00155">
    <property type="entry name" value="Aminotran_1_2"/>
    <property type="match status" value="1"/>
</dbReference>
<comment type="cofactor">
    <cofactor evidence="1 7">
        <name>pyridoxal 5'-phosphate</name>
        <dbReference type="ChEBI" id="CHEBI:597326"/>
    </cofactor>
</comment>
<comment type="subunit">
    <text evidence="3">Homodimer.</text>
</comment>
<evidence type="ECO:0000256" key="2">
    <source>
        <dbReference type="ARBA" id="ARBA00007441"/>
    </source>
</evidence>
<dbReference type="Gene3D" id="3.40.640.10">
    <property type="entry name" value="Type I PLP-dependent aspartate aminotransferase-like (Major domain)"/>
    <property type="match status" value="1"/>
</dbReference>
<organism evidence="9 11">
    <name type="scientific">Methanosphaera cuniculi</name>
    <dbReference type="NCBI Taxonomy" id="1077256"/>
    <lineage>
        <taxon>Archaea</taxon>
        <taxon>Methanobacteriati</taxon>
        <taxon>Methanobacteriota</taxon>
        <taxon>Methanomada group</taxon>
        <taxon>Methanobacteria</taxon>
        <taxon>Methanobacteriales</taxon>
        <taxon>Methanobacteriaceae</taxon>
        <taxon>Methanosphaera</taxon>
    </lineage>
</organism>
<dbReference type="EC" id="2.6.1.-" evidence="7"/>
<reference evidence="10 12" key="1">
    <citation type="submission" date="2016-04" db="EMBL/GenBank/DDBJ databases">
        <title>Genome sequence of Methanosphaera cuniculi DSM 4103.</title>
        <authorList>
            <person name="Poehlein A."/>
            <person name="Seedorf H."/>
            <person name="Daniel R."/>
        </authorList>
    </citation>
    <scope>NUCLEOTIDE SEQUENCE [LARGE SCALE GENOMIC DNA]</scope>
    <source>
        <strain evidence="10 12">DSM 4103</strain>
    </source>
</reference>
<keyword evidence="6" id="KW-0663">Pyridoxal phosphate</keyword>
<dbReference type="InterPro" id="IPR015421">
    <property type="entry name" value="PyrdxlP-dep_Trfase_major"/>
</dbReference>
<evidence type="ECO:0000256" key="6">
    <source>
        <dbReference type="ARBA" id="ARBA00022898"/>
    </source>
</evidence>
<keyword evidence="4 7" id="KW-0032">Aminotransferase</keyword>
<dbReference type="Proteomes" id="UP000246004">
    <property type="component" value="Unassembled WGS sequence"/>
</dbReference>
<evidence type="ECO:0000256" key="7">
    <source>
        <dbReference type="RuleBase" id="RU000481"/>
    </source>
</evidence>
<dbReference type="EMBL" id="LMVN01000012">
    <property type="protein sequence ID" value="PAV07494.1"/>
    <property type="molecule type" value="Genomic_DNA"/>
</dbReference>
<keyword evidence="5 7" id="KW-0808">Transferase</keyword>
<dbReference type="GO" id="GO:0030170">
    <property type="term" value="F:pyridoxal phosphate binding"/>
    <property type="evidence" value="ECO:0007669"/>
    <property type="project" value="InterPro"/>
</dbReference>
<sequence>MVFKKKEKKVPKGFNSVNEFFDYLYKKEDLIWMGQNTNHLQKVEAIEDALIEASHKRDYCKYPPPEGFPELKQLILEDLGLDENIFDVQITASATESLYLAISTSLYHITNTIASDPGYLIINNFCNRFGNHVKEIPVYNEEHGYKLTPQLIRENIDMETKLIILIDPLNPIGATYTKEEIMEIAEIAKENNIIVLHDITYRDFAREHTLVAQYAPEHTITVYSFSKIFGMAGLRIGAVISTPDLMRPMRASVINDLGTNVLSQEAAIAGLKTKDQWIDEIKQTCFKNQELIKEAVDETPGTFLPVYPSDANMMVIDISQTGLDPVDLAAYLLDEKNIFVREGNYTSKLFGDRYIRVSYSIPTEEIMVFRNEFKDAVETLQKRQNIIPK</sequence>
<dbReference type="SUPFAM" id="SSF53383">
    <property type="entry name" value="PLP-dependent transferases"/>
    <property type="match status" value="1"/>
</dbReference>
<dbReference type="CDD" id="cd00609">
    <property type="entry name" value="AAT_like"/>
    <property type="match status" value="1"/>
</dbReference>
<proteinExistence type="inferred from homology"/>
<dbReference type="InterPro" id="IPR015422">
    <property type="entry name" value="PyrdxlP-dep_Trfase_small"/>
</dbReference>
<evidence type="ECO:0000259" key="8">
    <source>
        <dbReference type="Pfam" id="PF00155"/>
    </source>
</evidence>
<reference evidence="9 11" key="2">
    <citation type="journal article" date="2017" name="BMC Genomics">
        <title>Genomic analysis of methanogenic archaea reveals a shift towards energy conservation.</title>
        <authorList>
            <person name="Gilmore S.P."/>
            <person name="Henske J.K."/>
            <person name="Sexton J.A."/>
            <person name="Solomon K.V."/>
            <person name="Seppala S."/>
            <person name="Yoo J.I."/>
            <person name="Huyett L.M."/>
            <person name="Pressman A."/>
            <person name="Cogan J.Z."/>
            <person name="Kivenson V."/>
            <person name="Peng X."/>
            <person name="Tan Y."/>
            <person name="Valentine D.L."/>
            <person name="O'Malley M.A."/>
        </authorList>
    </citation>
    <scope>NUCLEOTIDE SEQUENCE [LARGE SCALE GENOMIC DNA]</scope>
    <source>
        <strain evidence="9 11">1R-7</strain>
    </source>
</reference>
<comment type="caution">
    <text evidence="9">The sequence shown here is derived from an EMBL/GenBank/DDBJ whole genome shotgun (WGS) entry which is preliminary data.</text>
</comment>
<evidence type="ECO:0000313" key="10">
    <source>
        <dbReference type="EMBL" id="PWL07661.1"/>
    </source>
</evidence>
<dbReference type="EMBL" id="LWMS01000045">
    <property type="protein sequence ID" value="PWL07661.1"/>
    <property type="molecule type" value="Genomic_DNA"/>
</dbReference>
<evidence type="ECO:0000313" key="12">
    <source>
        <dbReference type="Proteomes" id="UP000246004"/>
    </source>
</evidence>
<dbReference type="Gene3D" id="3.90.1150.10">
    <property type="entry name" value="Aspartate Aminotransferase, domain 1"/>
    <property type="match status" value="1"/>
</dbReference>
<name>A0A2A2HE09_9EURY</name>
<comment type="similarity">
    <text evidence="2 7">Belongs to the class-I pyridoxal-phosphate-dependent aminotransferase family.</text>
</comment>
<dbReference type="InterPro" id="IPR004838">
    <property type="entry name" value="NHTrfase_class1_PyrdxlP-BS"/>
</dbReference>
<dbReference type="PROSITE" id="PS00105">
    <property type="entry name" value="AA_TRANSFER_CLASS_1"/>
    <property type="match status" value="1"/>
</dbReference>
<dbReference type="OrthoDB" id="372018at2157"/>
<dbReference type="PANTHER" id="PTHR46383:SF1">
    <property type="entry name" value="ASPARTATE AMINOTRANSFERASE"/>
    <property type="match status" value="1"/>
</dbReference>
<evidence type="ECO:0000256" key="3">
    <source>
        <dbReference type="ARBA" id="ARBA00011738"/>
    </source>
</evidence>
<evidence type="ECO:0000313" key="11">
    <source>
        <dbReference type="Proteomes" id="UP000217528"/>
    </source>
</evidence>
<evidence type="ECO:0000313" key="9">
    <source>
        <dbReference type="EMBL" id="PAV07494.1"/>
    </source>
</evidence>
<keyword evidence="11" id="KW-1185">Reference proteome</keyword>
<evidence type="ECO:0000256" key="1">
    <source>
        <dbReference type="ARBA" id="ARBA00001933"/>
    </source>
</evidence>
<dbReference type="InterPro" id="IPR050596">
    <property type="entry name" value="AspAT/PAT-like"/>
</dbReference>
<dbReference type="RefSeq" id="WP_095608560.1">
    <property type="nucleotide sequence ID" value="NZ_CAUHCB010000005.1"/>
</dbReference>
<feature type="domain" description="Aminotransferase class I/classII large" evidence="8">
    <location>
        <begin position="29"/>
        <end position="366"/>
    </location>
</feature>
<dbReference type="NCBIfam" id="NF004870">
    <property type="entry name" value="PRK06225.1"/>
    <property type="match status" value="1"/>
</dbReference>